<gene>
    <name evidence="1" type="ORF">F511_39571</name>
</gene>
<sequence length="193" mass="22087">MQMDSDLVIYRTALVRTFQVVTICRVDKSEVLVVLISPHYSKHRSNQIVDRSYDEVTVIGMNRMFIRWSGPAPGDRPSRLNIDGSVLTRDSKRRHIIGPLLDVSITAIKMVSMKNPLAAILDSNRFTGLNYQDWLRNLNLVLASGKLLYTIEKSPPEETPADISPEELITLNQWRHDEVKARCYVTSFCNRQL</sequence>
<organism evidence="1 2">
    <name type="scientific">Dorcoceras hygrometricum</name>
    <dbReference type="NCBI Taxonomy" id="472368"/>
    <lineage>
        <taxon>Eukaryota</taxon>
        <taxon>Viridiplantae</taxon>
        <taxon>Streptophyta</taxon>
        <taxon>Embryophyta</taxon>
        <taxon>Tracheophyta</taxon>
        <taxon>Spermatophyta</taxon>
        <taxon>Magnoliopsida</taxon>
        <taxon>eudicotyledons</taxon>
        <taxon>Gunneridae</taxon>
        <taxon>Pentapetalae</taxon>
        <taxon>asterids</taxon>
        <taxon>lamiids</taxon>
        <taxon>Lamiales</taxon>
        <taxon>Gesneriaceae</taxon>
        <taxon>Didymocarpoideae</taxon>
        <taxon>Trichosporeae</taxon>
        <taxon>Loxocarpinae</taxon>
        <taxon>Dorcoceras</taxon>
    </lineage>
</organism>
<accession>A0A2Z7CCF9</accession>
<keyword evidence="2" id="KW-1185">Reference proteome</keyword>
<proteinExistence type="predicted"/>
<reference evidence="1 2" key="1">
    <citation type="journal article" date="2015" name="Proc. Natl. Acad. Sci. U.S.A.">
        <title>The resurrection genome of Boea hygrometrica: A blueprint for survival of dehydration.</title>
        <authorList>
            <person name="Xiao L."/>
            <person name="Yang G."/>
            <person name="Zhang L."/>
            <person name="Yang X."/>
            <person name="Zhao S."/>
            <person name="Ji Z."/>
            <person name="Zhou Q."/>
            <person name="Hu M."/>
            <person name="Wang Y."/>
            <person name="Chen M."/>
            <person name="Xu Y."/>
            <person name="Jin H."/>
            <person name="Xiao X."/>
            <person name="Hu G."/>
            <person name="Bao F."/>
            <person name="Hu Y."/>
            <person name="Wan P."/>
            <person name="Li L."/>
            <person name="Deng X."/>
            <person name="Kuang T."/>
            <person name="Xiang C."/>
            <person name="Zhu J.K."/>
            <person name="Oliver M.J."/>
            <person name="He Y."/>
        </authorList>
    </citation>
    <scope>NUCLEOTIDE SEQUENCE [LARGE SCALE GENOMIC DNA]</scope>
    <source>
        <strain evidence="2">cv. XS01</strain>
    </source>
</reference>
<protein>
    <submittedName>
        <fullName evidence="1">Uncharacterized protein</fullName>
    </submittedName>
</protein>
<dbReference type="Proteomes" id="UP000250235">
    <property type="component" value="Unassembled WGS sequence"/>
</dbReference>
<dbReference type="EMBL" id="KQ997017">
    <property type="protein sequence ID" value="KZV44393.1"/>
    <property type="molecule type" value="Genomic_DNA"/>
</dbReference>
<dbReference type="AlphaFoldDB" id="A0A2Z7CCF9"/>
<evidence type="ECO:0000313" key="2">
    <source>
        <dbReference type="Proteomes" id="UP000250235"/>
    </source>
</evidence>
<name>A0A2Z7CCF9_9LAMI</name>
<dbReference type="OrthoDB" id="1731532at2759"/>
<evidence type="ECO:0000313" key="1">
    <source>
        <dbReference type="EMBL" id="KZV44393.1"/>
    </source>
</evidence>